<sequence>MTRDHADFYLGTGPDARWLGSLVEVGGPDQVSRLDTQAGHCRTPSPVAGGHTVDELFAEAMVYATLTTADRVVADLTAVRWPLA</sequence>
<comment type="caution">
    <text evidence="1">The sequence shown here is derived from an EMBL/GenBank/DDBJ whole genome shotgun (WGS) entry which is preliminary data.</text>
</comment>
<keyword evidence="2" id="KW-1185">Reference proteome</keyword>
<dbReference type="AlphaFoldDB" id="A0A5B2XQZ1"/>
<proteinExistence type="predicted"/>
<evidence type="ECO:0000313" key="1">
    <source>
        <dbReference type="EMBL" id="KAA2265364.1"/>
    </source>
</evidence>
<dbReference type="Proteomes" id="UP000323454">
    <property type="component" value="Unassembled WGS sequence"/>
</dbReference>
<gene>
    <name evidence="1" type="ORF">F0L68_04650</name>
</gene>
<dbReference type="RefSeq" id="WP_149848161.1">
    <property type="nucleotide sequence ID" value="NZ_VUOB01000006.1"/>
</dbReference>
<organism evidence="1 2">
    <name type="scientific">Solihabitans fulvus</name>
    <dbReference type="NCBI Taxonomy" id="1892852"/>
    <lineage>
        <taxon>Bacteria</taxon>
        <taxon>Bacillati</taxon>
        <taxon>Actinomycetota</taxon>
        <taxon>Actinomycetes</taxon>
        <taxon>Pseudonocardiales</taxon>
        <taxon>Pseudonocardiaceae</taxon>
        <taxon>Solihabitans</taxon>
    </lineage>
</organism>
<protein>
    <submittedName>
        <fullName evidence="1">Uncharacterized protein</fullName>
    </submittedName>
</protein>
<dbReference type="EMBL" id="VUOB01000006">
    <property type="protein sequence ID" value="KAA2265364.1"/>
    <property type="molecule type" value="Genomic_DNA"/>
</dbReference>
<name>A0A5B2XQZ1_9PSEU</name>
<accession>A0A5B2XQZ1</accession>
<evidence type="ECO:0000313" key="2">
    <source>
        <dbReference type="Proteomes" id="UP000323454"/>
    </source>
</evidence>
<reference evidence="1 2" key="2">
    <citation type="submission" date="2019-09" db="EMBL/GenBank/DDBJ databases">
        <authorList>
            <person name="Jin C."/>
        </authorList>
    </citation>
    <scope>NUCLEOTIDE SEQUENCE [LARGE SCALE GENOMIC DNA]</scope>
    <source>
        <strain evidence="1 2">AN110305</strain>
    </source>
</reference>
<dbReference type="OrthoDB" id="3601896at2"/>
<reference evidence="1 2" key="1">
    <citation type="submission" date="2019-09" db="EMBL/GenBank/DDBJ databases">
        <title>Goodfellowia gen. nov., a new genus of the Pseudonocardineae related to Actinoalloteichus, containing Goodfellowia coeruleoviolacea gen. nov., comb. nov. gen. nov., comb. nov.</title>
        <authorList>
            <person name="Labeda D."/>
        </authorList>
    </citation>
    <scope>NUCLEOTIDE SEQUENCE [LARGE SCALE GENOMIC DNA]</scope>
    <source>
        <strain evidence="1 2">AN110305</strain>
    </source>
</reference>